<proteinExistence type="predicted"/>
<dbReference type="Proteomes" id="UP000735302">
    <property type="component" value="Unassembled WGS sequence"/>
</dbReference>
<dbReference type="AlphaFoldDB" id="A0AAV4DT58"/>
<reference evidence="1 2" key="1">
    <citation type="journal article" date="2021" name="Elife">
        <title>Chloroplast acquisition without the gene transfer in kleptoplastic sea slugs, Plakobranchus ocellatus.</title>
        <authorList>
            <person name="Maeda T."/>
            <person name="Takahashi S."/>
            <person name="Yoshida T."/>
            <person name="Shimamura S."/>
            <person name="Takaki Y."/>
            <person name="Nagai Y."/>
            <person name="Toyoda A."/>
            <person name="Suzuki Y."/>
            <person name="Arimoto A."/>
            <person name="Ishii H."/>
            <person name="Satoh N."/>
            <person name="Nishiyama T."/>
            <person name="Hasebe M."/>
            <person name="Maruyama T."/>
            <person name="Minagawa J."/>
            <person name="Obokata J."/>
            <person name="Shigenobu S."/>
        </authorList>
    </citation>
    <scope>NUCLEOTIDE SEQUENCE [LARGE SCALE GENOMIC DNA]</scope>
</reference>
<evidence type="ECO:0000313" key="2">
    <source>
        <dbReference type="Proteomes" id="UP000735302"/>
    </source>
</evidence>
<evidence type="ECO:0000313" key="1">
    <source>
        <dbReference type="EMBL" id="GFO47066.1"/>
    </source>
</evidence>
<comment type="caution">
    <text evidence="1">The sequence shown here is derived from an EMBL/GenBank/DDBJ whole genome shotgun (WGS) entry which is preliminary data.</text>
</comment>
<name>A0AAV4DT58_9GAST</name>
<accession>A0AAV4DT58</accession>
<keyword evidence="2" id="KW-1185">Reference proteome</keyword>
<sequence length="142" mass="15698">MSAYPHLNEQSQTRPETPCLVSVFRTLIGHGKPETPCHVNVIKTLIDTGKPEIPCHVSVIRTLIGARKPEIPCHVSVIRTLIGAGRPETSCHISKRKTTIGYLGYGAKNYGALSYLDEDSDVYYSEKPKRIANRLNISSPLN</sequence>
<protein>
    <submittedName>
        <fullName evidence="1">Uncharacterized protein</fullName>
    </submittedName>
</protein>
<organism evidence="1 2">
    <name type="scientific">Plakobranchus ocellatus</name>
    <dbReference type="NCBI Taxonomy" id="259542"/>
    <lineage>
        <taxon>Eukaryota</taxon>
        <taxon>Metazoa</taxon>
        <taxon>Spiralia</taxon>
        <taxon>Lophotrochozoa</taxon>
        <taxon>Mollusca</taxon>
        <taxon>Gastropoda</taxon>
        <taxon>Heterobranchia</taxon>
        <taxon>Euthyneura</taxon>
        <taxon>Panpulmonata</taxon>
        <taxon>Sacoglossa</taxon>
        <taxon>Placobranchoidea</taxon>
        <taxon>Plakobranchidae</taxon>
        <taxon>Plakobranchus</taxon>
    </lineage>
</organism>
<gene>
    <name evidence="1" type="ORF">PoB_007357100</name>
</gene>
<dbReference type="EMBL" id="BLXT01008249">
    <property type="protein sequence ID" value="GFO47066.1"/>
    <property type="molecule type" value="Genomic_DNA"/>
</dbReference>